<dbReference type="InterPro" id="IPR011008">
    <property type="entry name" value="Dimeric_a/b-barrel"/>
</dbReference>
<dbReference type="RefSeq" id="WP_091839784.1">
    <property type="nucleotide sequence ID" value="NZ_FOAN01000008.1"/>
</dbReference>
<evidence type="ECO:0000313" key="3">
    <source>
        <dbReference type="EMBL" id="SEM18584.1"/>
    </source>
</evidence>
<dbReference type="InterPro" id="IPR007138">
    <property type="entry name" value="ABM_dom"/>
</dbReference>
<organism evidence="3 4">
    <name type="scientific">Bosea lupini</name>
    <dbReference type="NCBI Taxonomy" id="1036779"/>
    <lineage>
        <taxon>Bacteria</taxon>
        <taxon>Pseudomonadati</taxon>
        <taxon>Pseudomonadota</taxon>
        <taxon>Alphaproteobacteria</taxon>
        <taxon>Hyphomicrobiales</taxon>
        <taxon>Boseaceae</taxon>
        <taxon>Bosea</taxon>
    </lineage>
</organism>
<feature type="chain" id="PRO_5011783316" evidence="1">
    <location>
        <begin position="24"/>
        <end position="138"/>
    </location>
</feature>
<proteinExistence type="predicted"/>
<dbReference type="Gene3D" id="3.30.70.100">
    <property type="match status" value="1"/>
</dbReference>
<evidence type="ECO:0000313" key="4">
    <source>
        <dbReference type="Proteomes" id="UP000199664"/>
    </source>
</evidence>
<reference evidence="4" key="1">
    <citation type="submission" date="2016-10" db="EMBL/GenBank/DDBJ databases">
        <authorList>
            <person name="Varghese N."/>
            <person name="Submissions S."/>
        </authorList>
    </citation>
    <scope>NUCLEOTIDE SEQUENCE [LARGE SCALE GENOMIC DNA]</scope>
    <source>
        <strain evidence="4">LMG 26383,CCUG 61248,R- 45681</strain>
    </source>
</reference>
<keyword evidence="1" id="KW-0732">Signal</keyword>
<gene>
    <name evidence="3" type="ORF">SAMN04515666_10889</name>
</gene>
<dbReference type="InterPro" id="IPR050744">
    <property type="entry name" value="AI-2_Isomerase_LsrG"/>
</dbReference>
<dbReference type="PROSITE" id="PS51725">
    <property type="entry name" value="ABM"/>
    <property type="match status" value="1"/>
</dbReference>
<dbReference type="STRING" id="1036779.SAMN04515666_10889"/>
<dbReference type="SUPFAM" id="SSF54909">
    <property type="entry name" value="Dimeric alpha+beta barrel"/>
    <property type="match status" value="1"/>
</dbReference>
<keyword evidence="3" id="KW-0503">Monooxygenase</keyword>
<dbReference type="EMBL" id="FOAN01000008">
    <property type="protein sequence ID" value="SEM18584.1"/>
    <property type="molecule type" value="Genomic_DNA"/>
</dbReference>
<dbReference type="GO" id="GO:0004497">
    <property type="term" value="F:monooxygenase activity"/>
    <property type="evidence" value="ECO:0007669"/>
    <property type="project" value="UniProtKB-KW"/>
</dbReference>
<evidence type="ECO:0000259" key="2">
    <source>
        <dbReference type="PROSITE" id="PS51725"/>
    </source>
</evidence>
<dbReference type="AlphaFoldDB" id="A0A1H7WB54"/>
<feature type="domain" description="ABM" evidence="2">
    <location>
        <begin position="41"/>
        <end position="129"/>
    </location>
</feature>
<keyword evidence="4" id="KW-1185">Reference proteome</keyword>
<sequence length="138" mass="15061">MPRKLLFLSMLATLIGAALPVGAIARDAHGVRYADIPADAYAVVAQVRAKPGKEDALRAITLPLIAKVRAEPNNLLYFLQESRETPGHFIFTEIFASQADFEAHNRTPHVQSWFARLPELADGGVTVIRMGILGNTGR</sequence>
<name>A0A1H7WB54_9HYPH</name>
<dbReference type="PANTHER" id="PTHR33336">
    <property type="entry name" value="QUINOL MONOOXYGENASE YGIN-RELATED"/>
    <property type="match status" value="1"/>
</dbReference>
<keyword evidence="3" id="KW-0560">Oxidoreductase</keyword>
<evidence type="ECO:0000256" key="1">
    <source>
        <dbReference type="SAM" id="SignalP"/>
    </source>
</evidence>
<protein>
    <submittedName>
        <fullName evidence="3">Quinol monooxygenase YgiN</fullName>
    </submittedName>
</protein>
<dbReference type="Proteomes" id="UP000199664">
    <property type="component" value="Unassembled WGS sequence"/>
</dbReference>
<dbReference type="PANTHER" id="PTHR33336:SF3">
    <property type="entry name" value="ABM DOMAIN-CONTAINING PROTEIN"/>
    <property type="match status" value="1"/>
</dbReference>
<accession>A0A1H7WB54</accession>
<dbReference type="Pfam" id="PF03992">
    <property type="entry name" value="ABM"/>
    <property type="match status" value="1"/>
</dbReference>
<dbReference type="OrthoDB" id="287932at2"/>
<feature type="signal peptide" evidence="1">
    <location>
        <begin position="1"/>
        <end position="23"/>
    </location>
</feature>